<comment type="caution">
    <text evidence="1">The sequence shown here is derived from an EMBL/GenBank/DDBJ whole genome shotgun (WGS) entry which is preliminary data.</text>
</comment>
<dbReference type="Proteomes" id="UP000321685">
    <property type="component" value="Unassembled WGS sequence"/>
</dbReference>
<protein>
    <submittedName>
        <fullName evidence="1">Uncharacterized protein</fullName>
    </submittedName>
</protein>
<dbReference type="EMBL" id="BJVJ01000024">
    <property type="protein sequence ID" value="GEL23839.1"/>
    <property type="molecule type" value="Genomic_DNA"/>
</dbReference>
<keyword evidence="2" id="KW-1185">Reference proteome</keyword>
<accession>A0A511DGD4</accession>
<dbReference type="RefSeq" id="WP_147107679.1">
    <property type="nucleotide sequence ID" value="NZ_BJVJ01000024.1"/>
</dbReference>
<dbReference type="OrthoDB" id="3576131at2"/>
<gene>
    <name evidence="1" type="ORF">PSU4_27930</name>
</gene>
<evidence type="ECO:0000313" key="1">
    <source>
        <dbReference type="EMBL" id="GEL23839.1"/>
    </source>
</evidence>
<organism evidence="1 2">
    <name type="scientific">Pseudonocardia sulfidoxydans NBRC 16205</name>
    <dbReference type="NCBI Taxonomy" id="1223511"/>
    <lineage>
        <taxon>Bacteria</taxon>
        <taxon>Bacillati</taxon>
        <taxon>Actinomycetota</taxon>
        <taxon>Actinomycetes</taxon>
        <taxon>Pseudonocardiales</taxon>
        <taxon>Pseudonocardiaceae</taxon>
        <taxon>Pseudonocardia</taxon>
    </lineage>
</organism>
<reference evidence="1 2" key="1">
    <citation type="submission" date="2019-07" db="EMBL/GenBank/DDBJ databases">
        <title>Whole genome shotgun sequence of Pseudonocardia sulfidoxydans NBRC 16205.</title>
        <authorList>
            <person name="Hosoyama A."/>
            <person name="Uohara A."/>
            <person name="Ohji S."/>
            <person name="Ichikawa N."/>
        </authorList>
    </citation>
    <scope>NUCLEOTIDE SEQUENCE [LARGE SCALE GENOMIC DNA]</scope>
    <source>
        <strain evidence="1 2">NBRC 16205</strain>
    </source>
</reference>
<proteinExistence type="predicted"/>
<evidence type="ECO:0000313" key="2">
    <source>
        <dbReference type="Proteomes" id="UP000321685"/>
    </source>
</evidence>
<sequence length="140" mass="15008">MNTTTIHHGRNARPEAVERAEAGAKAWRAAGHAQRLASADHRDFYALAGDLTDTLAAVAGLAEVLAWQVAHYADGRPVCDDSQVVDPRERLDAAALDLHELAARARHAARSAHTFWSRISHIGLDDQPAAIAPGRAGVPR</sequence>
<name>A0A511DGD4_9PSEU</name>
<dbReference type="AlphaFoldDB" id="A0A511DGD4"/>